<dbReference type="EMBL" id="SLZU01000001">
    <property type="protein sequence ID" value="TCS67066.1"/>
    <property type="molecule type" value="Genomic_DNA"/>
</dbReference>
<sequence>MFQLMSSLSHHATPGTQFFWTKGRRKTIFPSGTMDQAHSPTPGSGALSEGTNPAGLLTRGSSHRAGLPGFLQWRDQPCSPLTVAGAVAELARHAPHCIPSCLRGGPRNRTCQGPCQKCAQLVNRRCTWWGTLPVCLHGGTGGVQMTSTRRLSSPSTDSSITSPRRTGPTPAGVPDRITSPGASSK</sequence>
<gene>
    <name evidence="2" type="ORF">EDD52_101155</name>
</gene>
<organism evidence="2 3">
    <name type="scientific">Primorskyibacter sedentarius</name>
    <dbReference type="NCBI Taxonomy" id="745311"/>
    <lineage>
        <taxon>Bacteria</taxon>
        <taxon>Pseudomonadati</taxon>
        <taxon>Pseudomonadota</taxon>
        <taxon>Alphaproteobacteria</taxon>
        <taxon>Rhodobacterales</taxon>
        <taxon>Roseobacteraceae</taxon>
        <taxon>Primorskyibacter</taxon>
    </lineage>
</organism>
<keyword evidence="3" id="KW-1185">Reference proteome</keyword>
<evidence type="ECO:0000256" key="1">
    <source>
        <dbReference type="SAM" id="MobiDB-lite"/>
    </source>
</evidence>
<accession>A0A4R3JL83</accession>
<protein>
    <submittedName>
        <fullName evidence="2">Uncharacterized protein</fullName>
    </submittedName>
</protein>
<reference evidence="2 3" key="1">
    <citation type="submission" date="2019-03" db="EMBL/GenBank/DDBJ databases">
        <title>Genomic Encyclopedia of Type Strains, Phase IV (KMG-IV): sequencing the most valuable type-strain genomes for metagenomic binning, comparative biology and taxonomic classification.</title>
        <authorList>
            <person name="Goeker M."/>
        </authorList>
    </citation>
    <scope>NUCLEOTIDE SEQUENCE [LARGE SCALE GENOMIC DNA]</scope>
    <source>
        <strain evidence="2 3">DSM 104836</strain>
    </source>
</reference>
<name>A0A4R3JL83_9RHOB</name>
<proteinExistence type="predicted"/>
<feature type="compositionally biased region" description="Low complexity" evidence="1">
    <location>
        <begin position="146"/>
        <end position="166"/>
    </location>
</feature>
<feature type="region of interest" description="Disordered" evidence="1">
    <location>
        <begin position="29"/>
        <end position="61"/>
    </location>
</feature>
<comment type="caution">
    <text evidence="2">The sequence shown here is derived from an EMBL/GenBank/DDBJ whole genome shotgun (WGS) entry which is preliminary data.</text>
</comment>
<evidence type="ECO:0000313" key="3">
    <source>
        <dbReference type="Proteomes" id="UP000295696"/>
    </source>
</evidence>
<feature type="compositionally biased region" description="Polar residues" evidence="1">
    <location>
        <begin position="33"/>
        <end position="42"/>
    </location>
</feature>
<feature type="region of interest" description="Disordered" evidence="1">
    <location>
        <begin position="144"/>
        <end position="185"/>
    </location>
</feature>
<evidence type="ECO:0000313" key="2">
    <source>
        <dbReference type="EMBL" id="TCS67066.1"/>
    </source>
</evidence>
<dbReference type="AlphaFoldDB" id="A0A4R3JL83"/>
<dbReference type="Proteomes" id="UP000295696">
    <property type="component" value="Unassembled WGS sequence"/>
</dbReference>